<feature type="compositionally biased region" description="Low complexity" evidence="1">
    <location>
        <begin position="1"/>
        <end position="21"/>
    </location>
</feature>
<evidence type="ECO:0000313" key="2">
    <source>
        <dbReference type="EMBL" id="KAJ1198311.1"/>
    </source>
</evidence>
<keyword evidence="3" id="KW-1185">Reference proteome</keyword>
<proteinExistence type="predicted"/>
<comment type="caution">
    <text evidence="2">The sequence shown here is derived from an EMBL/GenBank/DDBJ whole genome shotgun (WGS) entry which is preliminary data.</text>
</comment>
<dbReference type="Proteomes" id="UP001066276">
    <property type="component" value="Chromosome 2_1"/>
</dbReference>
<gene>
    <name evidence="2" type="ORF">NDU88_002153</name>
</gene>
<evidence type="ECO:0000313" key="3">
    <source>
        <dbReference type="Proteomes" id="UP001066276"/>
    </source>
</evidence>
<reference evidence="2" key="1">
    <citation type="journal article" date="2022" name="bioRxiv">
        <title>Sequencing and chromosome-scale assembly of the giantPleurodeles waltlgenome.</title>
        <authorList>
            <person name="Brown T."/>
            <person name="Elewa A."/>
            <person name="Iarovenko S."/>
            <person name="Subramanian E."/>
            <person name="Araus A.J."/>
            <person name="Petzold A."/>
            <person name="Susuki M."/>
            <person name="Suzuki K.-i.T."/>
            <person name="Hayashi T."/>
            <person name="Toyoda A."/>
            <person name="Oliveira C."/>
            <person name="Osipova E."/>
            <person name="Leigh N.D."/>
            <person name="Simon A."/>
            <person name="Yun M.H."/>
        </authorList>
    </citation>
    <scope>NUCLEOTIDE SEQUENCE</scope>
    <source>
        <strain evidence="2">20211129_DDA</strain>
        <tissue evidence="2">Liver</tissue>
    </source>
</reference>
<evidence type="ECO:0000256" key="1">
    <source>
        <dbReference type="SAM" id="MobiDB-lite"/>
    </source>
</evidence>
<protein>
    <submittedName>
        <fullName evidence="2">Uncharacterized protein</fullName>
    </submittedName>
</protein>
<dbReference type="EMBL" id="JANPWB010000003">
    <property type="protein sequence ID" value="KAJ1198311.1"/>
    <property type="molecule type" value="Genomic_DNA"/>
</dbReference>
<feature type="region of interest" description="Disordered" evidence="1">
    <location>
        <begin position="86"/>
        <end position="115"/>
    </location>
</feature>
<feature type="region of interest" description="Disordered" evidence="1">
    <location>
        <begin position="1"/>
        <end position="41"/>
    </location>
</feature>
<sequence>MAAPSAPSAPQISSEPSAPSARGSPRACQHILGPPTMAGTGAERVGNFTFAHYEPCFLPLAPRRGLRGGSDHQLLRGGRSRWARSTCASVAPGRASNLRASRPRPPSPLNAVAWR</sequence>
<dbReference type="AlphaFoldDB" id="A0AAV7VD12"/>
<accession>A0AAV7VD12</accession>
<organism evidence="2 3">
    <name type="scientific">Pleurodeles waltl</name>
    <name type="common">Iberian ribbed newt</name>
    <dbReference type="NCBI Taxonomy" id="8319"/>
    <lineage>
        <taxon>Eukaryota</taxon>
        <taxon>Metazoa</taxon>
        <taxon>Chordata</taxon>
        <taxon>Craniata</taxon>
        <taxon>Vertebrata</taxon>
        <taxon>Euteleostomi</taxon>
        <taxon>Amphibia</taxon>
        <taxon>Batrachia</taxon>
        <taxon>Caudata</taxon>
        <taxon>Salamandroidea</taxon>
        <taxon>Salamandridae</taxon>
        <taxon>Pleurodelinae</taxon>
        <taxon>Pleurodeles</taxon>
    </lineage>
</organism>
<name>A0AAV7VD12_PLEWA</name>